<keyword evidence="7" id="KW-0406">Ion transport</keyword>
<dbReference type="Pfam" id="PF03814">
    <property type="entry name" value="KdpA"/>
    <property type="match status" value="1"/>
</dbReference>
<evidence type="ECO:0000256" key="5">
    <source>
        <dbReference type="ARBA" id="ARBA00022958"/>
    </source>
</evidence>
<dbReference type="InterPro" id="IPR004623">
    <property type="entry name" value="KdpA"/>
</dbReference>
<reference evidence="10 11" key="1">
    <citation type="submission" date="2018-06" db="EMBL/GenBank/DDBJ databases">
        <title>Comparative analysis of microorganisms from saline springs in Andes Mountain Range, Colombia.</title>
        <authorList>
            <person name="Rubin E."/>
        </authorList>
    </citation>
    <scope>NUCLEOTIDE SEQUENCE [LARGE SCALE GENOMIC DNA]</scope>
    <source>
        <strain evidence="10 11">USBA-857</strain>
    </source>
</reference>
<evidence type="ECO:0000313" key="11">
    <source>
        <dbReference type="Proteomes" id="UP000249700"/>
    </source>
</evidence>
<keyword evidence="1" id="KW-0813">Transport</keyword>
<dbReference type="AlphaFoldDB" id="A0A328XMG6"/>
<dbReference type="RefSeq" id="WP_258396517.1">
    <property type="nucleotide sequence ID" value="NZ_QLSX01000009.1"/>
</dbReference>
<dbReference type="PANTHER" id="PTHR30607:SF2">
    <property type="entry name" value="POTASSIUM-TRANSPORTING ATPASE POTASSIUM-BINDING SUBUNIT"/>
    <property type="match status" value="1"/>
</dbReference>
<dbReference type="PANTHER" id="PTHR30607">
    <property type="entry name" value="POTASSIUM-TRANSPORTING ATPASE A CHAIN"/>
    <property type="match status" value="1"/>
</dbReference>
<evidence type="ECO:0000256" key="4">
    <source>
        <dbReference type="ARBA" id="ARBA00022692"/>
    </source>
</evidence>
<evidence type="ECO:0000256" key="2">
    <source>
        <dbReference type="ARBA" id="ARBA00022475"/>
    </source>
</evidence>
<name>A0A328XMG6_9GAMM</name>
<evidence type="ECO:0000256" key="3">
    <source>
        <dbReference type="ARBA" id="ARBA00022538"/>
    </source>
</evidence>
<keyword evidence="3" id="KW-0633">Potassium transport</keyword>
<evidence type="ECO:0000256" key="6">
    <source>
        <dbReference type="ARBA" id="ARBA00022989"/>
    </source>
</evidence>
<keyword evidence="8 9" id="KW-0472">Membrane</keyword>
<dbReference type="GO" id="GO:0005886">
    <property type="term" value="C:plasma membrane"/>
    <property type="evidence" value="ECO:0007669"/>
    <property type="project" value="TreeGrafter"/>
</dbReference>
<keyword evidence="2" id="KW-1003">Cell membrane</keyword>
<organism evidence="10 11">
    <name type="scientific">Onishia taeanensis</name>
    <dbReference type="NCBI Taxonomy" id="284577"/>
    <lineage>
        <taxon>Bacteria</taxon>
        <taxon>Pseudomonadati</taxon>
        <taxon>Pseudomonadota</taxon>
        <taxon>Gammaproteobacteria</taxon>
        <taxon>Oceanospirillales</taxon>
        <taxon>Halomonadaceae</taxon>
        <taxon>Onishia</taxon>
    </lineage>
</organism>
<evidence type="ECO:0000256" key="1">
    <source>
        <dbReference type="ARBA" id="ARBA00022448"/>
    </source>
</evidence>
<proteinExistence type="predicted"/>
<dbReference type="GO" id="GO:0008556">
    <property type="term" value="F:P-type potassium transmembrane transporter activity"/>
    <property type="evidence" value="ECO:0007669"/>
    <property type="project" value="InterPro"/>
</dbReference>
<keyword evidence="5" id="KW-0630">Potassium</keyword>
<evidence type="ECO:0000256" key="9">
    <source>
        <dbReference type="SAM" id="Phobius"/>
    </source>
</evidence>
<gene>
    <name evidence="10" type="ORF">BCL93_10971</name>
</gene>
<sequence length="163" mass="17734">MYDLMITYALVIGLALPLGIHIARSLEGNSSFLDRVFSPIEAAIYRLSGVNPEVSLTWQAYAIAALKLHAGLIVLTWLVFMFQGYLPLNPDGIAGMRWDTALHTAVSFATNTNQQHYSGQAELSHLSQTFAIVTLQFLTPATGMAVLAAVVRTLSLGQAAERR</sequence>
<keyword evidence="6 9" id="KW-1133">Transmembrane helix</keyword>
<evidence type="ECO:0000313" key="10">
    <source>
        <dbReference type="EMBL" id="RAR59513.1"/>
    </source>
</evidence>
<dbReference type="Proteomes" id="UP000249700">
    <property type="component" value="Unassembled WGS sequence"/>
</dbReference>
<accession>A0A328XMG6</accession>
<keyword evidence="4 9" id="KW-0812">Transmembrane</keyword>
<dbReference type="EMBL" id="QLSX01000009">
    <property type="protein sequence ID" value="RAR59513.1"/>
    <property type="molecule type" value="Genomic_DNA"/>
</dbReference>
<protein>
    <submittedName>
        <fullName evidence="10">K+-transporting ATPase ATPase A chain</fullName>
    </submittedName>
</protein>
<evidence type="ECO:0000256" key="8">
    <source>
        <dbReference type="ARBA" id="ARBA00023136"/>
    </source>
</evidence>
<evidence type="ECO:0000256" key="7">
    <source>
        <dbReference type="ARBA" id="ARBA00023065"/>
    </source>
</evidence>
<comment type="caution">
    <text evidence="10">The sequence shown here is derived from an EMBL/GenBank/DDBJ whole genome shotgun (WGS) entry which is preliminary data.</text>
</comment>
<feature type="transmembrane region" description="Helical" evidence="9">
    <location>
        <begin position="58"/>
        <end position="80"/>
    </location>
</feature>